<keyword evidence="3" id="KW-0732">Signal</keyword>
<keyword evidence="2" id="KW-1133">Transmembrane helix</keyword>
<dbReference type="GO" id="GO:0005199">
    <property type="term" value="F:structural constituent of cell wall"/>
    <property type="evidence" value="ECO:0007669"/>
    <property type="project" value="InterPro"/>
</dbReference>
<dbReference type="Proteomes" id="UP000722485">
    <property type="component" value="Unassembled WGS sequence"/>
</dbReference>
<keyword evidence="2" id="KW-0812">Transmembrane</keyword>
<evidence type="ECO:0000313" key="4">
    <source>
        <dbReference type="EMBL" id="KAF7549520.1"/>
    </source>
</evidence>
<feature type="region of interest" description="Disordered" evidence="1">
    <location>
        <begin position="334"/>
        <end position="353"/>
    </location>
</feature>
<evidence type="ECO:0008006" key="6">
    <source>
        <dbReference type="Google" id="ProtNLM"/>
    </source>
</evidence>
<proteinExistence type="predicted"/>
<accession>A0A9P5HFE9</accession>
<dbReference type="PANTHER" id="PTHR35523">
    <property type="entry name" value="CELL WALL PROTEIN SED1"/>
    <property type="match status" value="1"/>
</dbReference>
<dbReference type="GO" id="GO:0031505">
    <property type="term" value="P:fungal-type cell wall organization"/>
    <property type="evidence" value="ECO:0007669"/>
    <property type="project" value="InterPro"/>
</dbReference>
<reference evidence="4" key="1">
    <citation type="submission" date="2020-03" db="EMBL/GenBank/DDBJ databases">
        <title>Draft Genome Sequence of Cylindrodendrum hubeiense.</title>
        <authorList>
            <person name="Buettner E."/>
            <person name="Kellner H."/>
        </authorList>
    </citation>
    <scope>NUCLEOTIDE SEQUENCE</scope>
    <source>
        <strain evidence="4">IHI 201604</strain>
    </source>
</reference>
<protein>
    <recommendedName>
        <fullName evidence="6">Cell wall glycoprotein</fullName>
    </recommendedName>
</protein>
<dbReference type="PANTHER" id="PTHR35523:SF1">
    <property type="entry name" value="CELL WALL PROTEIN SED1"/>
    <property type="match status" value="1"/>
</dbReference>
<dbReference type="GO" id="GO:0009277">
    <property type="term" value="C:fungal-type cell wall"/>
    <property type="evidence" value="ECO:0007669"/>
    <property type="project" value="TreeGrafter"/>
</dbReference>
<comment type="caution">
    <text evidence="4">The sequence shown here is derived from an EMBL/GenBank/DDBJ whole genome shotgun (WGS) entry which is preliminary data.</text>
</comment>
<feature type="signal peptide" evidence="3">
    <location>
        <begin position="1"/>
        <end position="21"/>
    </location>
</feature>
<evidence type="ECO:0000256" key="3">
    <source>
        <dbReference type="SAM" id="SignalP"/>
    </source>
</evidence>
<feature type="transmembrane region" description="Helical" evidence="2">
    <location>
        <begin position="356"/>
        <end position="380"/>
    </location>
</feature>
<dbReference type="AlphaFoldDB" id="A0A9P5HFE9"/>
<organism evidence="4 5">
    <name type="scientific">Cylindrodendrum hubeiense</name>
    <dbReference type="NCBI Taxonomy" id="595255"/>
    <lineage>
        <taxon>Eukaryota</taxon>
        <taxon>Fungi</taxon>
        <taxon>Dikarya</taxon>
        <taxon>Ascomycota</taxon>
        <taxon>Pezizomycotina</taxon>
        <taxon>Sordariomycetes</taxon>
        <taxon>Hypocreomycetidae</taxon>
        <taxon>Hypocreales</taxon>
        <taxon>Nectriaceae</taxon>
        <taxon>Cylindrodendrum</taxon>
    </lineage>
</organism>
<evidence type="ECO:0000256" key="2">
    <source>
        <dbReference type="SAM" id="Phobius"/>
    </source>
</evidence>
<keyword evidence="5" id="KW-1185">Reference proteome</keyword>
<feature type="chain" id="PRO_5040350762" description="Cell wall glycoprotein" evidence="3">
    <location>
        <begin position="22"/>
        <end position="381"/>
    </location>
</feature>
<dbReference type="EMBL" id="JAANBB010000120">
    <property type="protein sequence ID" value="KAF7549520.1"/>
    <property type="molecule type" value="Genomic_DNA"/>
</dbReference>
<keyword evidence="2" id="KW-0472">Membrane</keyword>
<sequence>MGLSSRVAIVGSLLAARFAEASPYSGIASNTTAGHVVYTTEVVTALTTYCPAATTLTYNDKTYTISTATTLTITDCPCTISKPVTPTTSSTPKDECAEECYDAYNKCRGQANANRATCASEYASCLGYSPFGDDGSLITPTACSKTAGATTTPAGPVYTTEVVTAFTTYCPEATTLSYGNKTYTITEPTTFTITDCPCTISKPVSTPASKPVTKPVYTTEVVTAITTYCPEPTTLTYNNMTYTITEPTTFTVTNCPCTVTKPLVPTSAVPTTPASECPEMCSNAYNKCRGQSGANMSTCAAEYASCLGYSPFKDGSLITPTACSTGASASVTAPGSATAPGAGTGTGSGSSPTTPAAIPAGAAGVVAPGGLLLALGALIMV</sequence>
<dbReference type="InterPro" id="IPR038843">
    <property type="entry name" value="Sed1/Spi1"/>
</dbReference>
<evidence type="ECO:0000313" key="5">
    <source>
        <dbReference type="Proteomes" id="UP000722485"/>
    </source>
</evidence>
<name>A0A9P5HFE9_9HYPO</name>
<dbReference type="OrthoDB" id="4094614at2759"/>
<evidence type="ECO:0000256" key="1">
    <source>
        <dbReference type="SAM" id="MobiDB-lite"/>
    </source>
</evidence>
<gene>
    <name evidence="4" type="ORF">G7Z17_g6311</name>
</gene>